<sequence length="691" mass="76494">MDIESYFQQQAAAVGALANAEGEFVATAFTRHCGEILTEAGEFDDIEVLDFEGAGTNQRKLKVNGYDLENADNSIAVVASVHYGTETIQTLSATDAKAALRALHYFLLDALDGSFMQGREQSSPAYQLAWDLRSRGRNVSRYRLYLMTDARLSDRLRSLPSEDIHGIPVDFHLWDIERFHQLHQSQSGHEPLQIDLTEWANQGLPALRVESTPEFATYLTSVPGRVLSSLYGKHGSRLLESNVRSYLSNRGKINKGIRATIHSAPQNFMAFNNGVTATATSVTTSEDGSSILSIEDLQIVNGGQTTASLFFVQREAKSEGVLDGVFVQMKLVVVAPALAAELIPNISRFANSQNAVSSADFFSNSPYHVRLAELSRKVLVPSRSGAVHSTHWYYERTRGQYENERSKLSRSEAVRFENLNPKSQKFDKPALAKYLMSWDQRPHTVSAGAQKNFVAFADIVAKSWDKDPDQFNEQYFKETVAKGILFAEVRNVIKNADWYRKAYLANIAAYTVAKIASLVERQGQGKVFDFDAVWSAQAVPDSVLVVANQVGRLVQEVLTSEHRSTTNVTEWAKKAQCWDTVKAMPYTLPSDFLSALVDAATVAARGKAAKANQKVDNGIGLQTRLYEIPTEHWKALEGFAGENRVASPTDMSILGLMTGRKSGVPSERQAARLIQLVANANERGFTLFSPW</sequence>
<gene>
    <name evidence="3" type="ORF">LJ755_11075</name>
    <name evidence="4" type="ORF">MUK71_03630</name>
</gene>
<evidence type="ECO:0000313" key="6">
    <source>
        <dbReference type="Proteomes" id="UP001155145"/>
    </source>
</evidence>
<dbReference type="Pfam" id="PF22879">
    <property type="entry name" value="AIPR_N"/>
    <property type="match status" value="1"/>
</dbReference>
<dbReference type="Proteomes" id="UP000829758">
    <property type="component" value="Chromosome"/>
</dbReference>
<evidence type="ECO:0000259" key="2">
    <source>
        <dbReference type="Pfam" id="PF22879"/>
    </source>
</evidence>
<protein>
    <submittedName>
        <fullName evidence="3">AIPR family protein</fullName>
    </submittedName>
</protein>
<dbReference type="EMBL" id="JAJFZT010000007">
    <property type="protein sequence ID" value="MCC3273269.1"/>
    <property type="molecule type" value="Genomic_DNA"/>
</dbReference>
<organism evidence="3 6">
    <name type="scientific">Arthrobacter zhangbolii</name>
    <dbReference type="NCBI Taxonomy" id="2886936"/>
    <lineage>
        <taxon>Bacteria</taxon>
        <taxon>Bacillati</taxon>
        <taxon>Actinomycetota</taxon>
        <taxon>Actinomycetes</taxon>
        <taxon>Micrococcales</taxon>
        <taxon>Micrococcaceae</taxon>
        <taxon>Arthrobacter</taxon>
    </lineage>
</organism>
<evidence type="ECO:0000313" key="5">
    <source>
        <dbReference type="Proteomes" id="UP000829758"/>
    </source>
</evidence>
<dbReference type="RefSeq" id="WP_227929109.1">
    <property type="nucleotide sequence ID" value="NZ_CP094984.1"/>
</dbReference>
<name>A0A9X1SBW5_9MICC</name>
<proteinExistence type="predicted"/>
<feature type="domain" description="Abortive phage infection protein C-terminal" evidence="1">
    <location>
        <begin position="239"/>
        <end position="560"/>
    </location>
</feature>
<dbReference type="InterPro" id="IPR055101">
    <property type="entry name" value="AIPR_N"/>
</dbReference>
<reference evidence="3" key="1">
    <citation type="submission" date="2021-10" db="EMBL/GenBank/DDBJ databases">
        <title>Novel species in genus Arthrobacter.</title>
        <authorList>
            <person name="Liu Y."/>
        </authorList>
    </citation>
    <scope>NUCLEOTIDE SEQUENCE</scope>
    <source>
        <strain evidence="5">zg-Y462</strain>
        <strain evidence="3">Zg-Y462</strain>
    </source>
</reference>
<accession>A0A9X1SBW5</accession>
<dbReference type="Pfam" id="PF10592">
    <property type="entry name" value="AIPR"/>
    <property type="match status" value="1"/>
</dbReference>
<dbReference type="AlphaFoldDB" id="A0A9X1SBW5"/>
<dbReference type="Proteomes" id="UP001155145">
    <property type="component" value="Unassembled WGS sequence"/>
</dbReference>
<dbReference type="EMBL" id="CP094984">
    <property type="protein sequence ID" value="UON92748.1"/>
    <property type="molecule type" value="Genomic_DNA"/>
</dbReference>
<feature type="domain" description="Abortive infection phage resistance protein N-terminal" evidence="2">
    <location>
        <begin position="29"/>
        <end position="181"/>
    </location>
</feature>
<evidence type="ECO:0000259" key="1">
    <source>
        <dbReference type="Pfam" id="PF10592"/>
    </source>
</evidence>
<evidence type="ECO:0000313" key="3">
    <source>
        <dbReference type="EMBL" id="MCC3273269.1"/>
    </source>
</evidence>
<dbReference type="InterPro" id="IPR018891">
    <property type="entry name" value="AIPR_C"/>
</dbReference>
<keyword evidence="5" id="KW-1185">Reference proteome</keyword>
<evidence type="ECO:0000313" key="4">
    <source>
        <dbReference type="EMBL" id="UON92748.1"/>
    </source>
</evidence>